<accession>A0A8S4QZ92</accession>
<proteinExistence type="predicted"/>
<reference evidence="2" key="1">
    <citation type="submission" date="2022-03" db="EMBL/GenBank/DDBJ databases">
        <authorList>
            <person name="Lindestad O."/>
        </authorList>
    </citation>
    <scope>NUCLEOTIDE SEQUENCE</scope>
</reference>
<dbReference type="PROSITE" id="PS51257">
    <property type="entry name" value="PROKAR_LIPOPROTEIN"/>
    <property type="match status" value="1"/>
</dbReference>
<evidence type="ECO:0000256" key="1">
    <source>
        <dbReference type="SAM" id="Phobius"/>
    </source>
</evidence>
<comment type="caution">
    <text evidence="2">The sequence shown here is derived from an EMBL/GenBank/DDBJ whole genome shotgun (WGS) entry which is preliminary data.</text>
</comment>
<protein>
    <submittedName>
        <fullName evidence="2">Jg1091 protein</fullName>
    </submittedName>
</protein>
<keyword evidence="1" id="KW-0472">Membrane</keyword>
<keyword evidence="1" id="KW-1133">Transmembrane helix</keyword>
<keyword evidence="1" id="KW-0812">Transmembrane</keyword>
<dbReference type="AlphaFoldDB" id="A0A8S4QZ92"/>
<evidence type="ECO:0000313" key="3">
    <source>
        <dbReference type="Proteomes" id="UP000838756"/>
    </source>
</evidence>
<name>A0A8S4QZ92_9NEOP</name>
<dbReference type="EMBL" id="CAKXAJ010021655">
    <property type="protein sequence ID" value="CAH2226605.1"/>
    <property type="molecule type" value="Genomic_DNA"/>
</dbReference>
<evidence type="ECO:0000313" key="2">
    <source>
        <dbReference type="EMBL" id="CAH2226605.1"/>
    </source>
</evidence>
<keyword evidence="3" id="KW-1185">Reference proteome</keyword>
<sequence length="90" mass="9685">MQLGWTRSGVATAARAPPSCSLQLPTTAVACGRILVFWYSGILVFWYSGNGNPVKVSMGGKQLQSLSTVLIRRLRVTQRAMGRAMLGVST</sequence>
<dbReference type="Proteomes" id="UP000838756">
    <property type="component" value="Unassembled WGS sequence"/>
</dbReference>
<organism evidence="2 3">
    <name type="scientific">Pararge aegeria aegeria</name>
    <dbReference type="NCBI Taxonomy" id="348720"/>
    <lineage>
        <taxon>Eukaryota</taxon>
        <taxon>Metazoa</taxon>
        <taxon>Ecdysozoa</taxon>
        <taxon>Arthropoda</taxon>
        <taxon>Hexapoda</taxon>
        <taxon>Insecta</taxon>
        <taxon>Pterygota</taxon>
        <taxon>Neoptera</taxon>
        <taxon>Endopterygota</taxon>
        <taxon>Lepidoptera</taxon>
        <taxon>Glossata</taxon>
        <taxon>Ditrysia</taxon>
        <taxon>Papilionoidea</taxon>
        <taxon>Nymphalidae</taxon>
        <taxon>Satyrinae</taxon>
        <taxon>Satyrini</taxon>
        <taxon>Parargina</taxon>
        <taxon>Pararge</taxon>
    </lineage>
</organism>
<feature type="transmembrane region" description="Helical" evidence="1">
    <location>
        <begin position="27"/>
        <end position="48"/>
    </location>
</feature>
<gene>
    <name evidence="2" type="primary">jg1091</name>
    <name evidence="2" type="ORF">PAEG_LOCUS7300</name>
</gene>